<gene>
    <name evidence="2" type="ORF">NDU88_011214</name>
</gene>
<dbReference type="AlphaFoldDB" id="A0AAV7Q427"/>
<organism evidence="2 3">
    <name type="scientific">Pleurodeles waltl</name>
    <name type="common">Iberian ribbed newt</name>
    <dbReference type="NCBI Taxonomy" id="8319"/>
    <lineage>
        <taxon>Eukaryota</taxon>
        <taxon>Metazoa</taxon>
        <taxon>Chordata</taxon>
        <taxon>Craniata</taxon>
        <taxon>Vertebrata</taxon>
        <taxon>Euteleostomi</taxon>
        <taxon>Amphibia</taxon>
        <taxon>Batrachia</taxon>
        <taxon>Caudata</taxon>
        <taxon>Salamandroidea</taxon>
        <taxon>Salamandridae</taxon>
        <taxon>Pleurodelinae</taxon>
        <taxon>Pleurodeles</taxon>
    </lineage>
</organism>
<evidence type="ECO:0000313" key="2">
    <source>
        <dbReference type="EMBL" id="KAJ1132913.1"/>
    </source>
</evidence>
<sequence length="249" mass="26749">MESRRAGTAQADGIKVDRHCTGMHGRMESRRAGTAQADGIKVDRHCTGMHGRMESRRAGTAQADLIKVDRHCTGMHGRMASRRAGTAQSTGGIEFHRRKQMIGAKATGAPGKSGCACEAGPSVALPNRSWPGDGAARTLHTTGGAAEGRRALEGEGSEKARRDFYRNEEQDCVLHVREGEEYRGRRVRERLEKKVRAPSEGEVVGRGALAQGRVGSGETSSEEETQMRRTREGRQDCGGDGAPRGGEGV</sequence>
<evidence type="ECO:0000313" key="3">
    <source>
        <dbReference type="Proteomes" id="UP001066276"/>
    </source>
</evidence>
<name>A0AAV7Q427_PLEWA</name>
<feature type="region of interest" description="Disordered" evidence="1">
    <location>
        <begin position="128"/>
        <end position="163"/>
    </location>
</feature>
<feature type="compositionally biased region" description="Basic and acidic residues" evidence="1">
    <location>
        <begin position="225"/>
        <end position="237"/>
    </location>
</feature>
<comment type="caution">
    <text evidence="2">The sequence shown here is derived from an EMBL/GenBank/DDBJ whole genome shotgun (WGS) entry which is preliminary data.</text>
</comment>
<dbReference type="Proteomes" id="UP001066276">
    <property type="component" value="Chromosome 7"/>
</dbReference>
<reference evidence="2" key="1">
    <citation type="journal article" date="2022" name="bioRxiv">
        <title>Sequencing and chromosome-scale assembly of the giantPleurodeles waltlgenome.</title>
        <authorList>
            <person name="Brown T."/>
            <person name="Elewa A."/>
            <person name="Iarovenko S."/>
            <person name="Subramanian E."/>
            <person name="Araus A.J."/>
            <person name="Petzold A."/>
            <person name="Susuki M."/>
            <person name="Suzuki K.-i.T."/>
            <person name="Hayashi T."/>
            <person name="Toyoda A."/>
            <person name="Oliveira C."/>
            <person name="Osipova E."/>
            <person name="Leigh N.D."/>
            <person name="Simon A."/>
            <person name="Yun M.H."/>
        </authorList>
    </citation>
    <scope>NUCLEOTIDE SEQUENCE</scope>
    <source>
        <strain evidence="2">20211129_DDA</strain>
        <tissue evidence="2">Liver</tissue>
    </source>
</reference>
<feature type="region of interest" description="Disordered" evidence="1">
    <location>
        <begin position="190"/>
        <end position="249"/>
    </location>
</feature>
<evidence type="ECO:0000256" key="1">
    <source>
        <dbReference type="SAM" id="MobiDB-lite"/>
    </source>
</evidence>
<keyword evidence="3" id="KW-1185">Reference proteome</keyword>
<feature type="compositionally biased region" description="Gly residues" evidence="1">
    <location>
        <begin position="238"/>
        <end position="249"/>
    </location>
</feature>
<protein>
    <submittedName>
        <fullName evidence="2">Uncharacterized protein</fullName>
    </submittedName>
</protein>
<dbReference type="EMBL" id="JANPWB010000011">
    <property type="protein sequence ID" value="KAJ1132913.1"/>
    <property type="molecule type" value="Genomic_DNA"/>
</dbReference>
<feature type="compositionally biased region" description="Basic and acidic residues" evidence="1">
    <location>
        <begin position="147"/>
        <end position="163"/>
    </location>
</feature>
<feature type="compositionally biased region" description="Basic and acidic residues" evidence="1">
    <location>
        <begin position="190"/>
        <end position="199"/>
    </location>
</feature>
<accession>A0AAV7Q427</accession>
<proteinExistence type="predicted"/>